<dbReference type="GO" id="GO:0030170">
    <property type="term" value="F:pyridoxal phosphate binding"/>
    <property type="evidence" value="ECO:0007669"/>
    <property type="project" value="InterPro"/>
</dbReference>
<feature type="domain" description="Aminotransferase class I/classII large" evidence="1">
    <location>
        <begin position="10"/>
        <end position="52"/>
    </location>
</feature>
<dbReference type="Pfam" id="PF00155">
    <property type="entry name" value="Aminotran_1_2"/>
    <property type="match status" value="1"/>
</dbReference>
<organism evidence="2 3">
    <name type="scientific">Ephemerocybe angulata</name>
    <dbReference type="NCBI Taxonomy" id="980116"/>
    <lineage>
        <taxon>Eukaryota</taxon>
        <taxon>Fungi</taxon>
        <taxon>Dikarya</taxon>
        <taxon>Basidiomycota</taxon>
        <taxon>Agaricomycotina</taxon>
        <taxon>Agaricomycetes</taxon>
        <taxon>Agaricomycetidae</taxon>
        <taxon>Agaricales</taxon>
        <taxon>Agaricineae</taxon>
        <taxon>Psathyrellaceae</taxon>
        <taxon>Ephemerocybe</taxon>
    </lineage>
</organism>
<dbReference type="OrthoDB" id="6428174at2759"/>
<dbReference type="EMBL" id="JACGCI010000021">
    <property type="protein sequence ID" value="KAF6757759.1"/>
    <property type="molecule type" value="Genomic_DNA"/>
</dbReference>
<reference evidence="2 3" key="1">
    <citation type="submission" date="2020-07" db="EMBL/GenBank/DDBJ databases">
        <title>Comparative genomics of pyrophilous fungi reveals a link between fire events and developmental genes.</title>
        <authorList>
            <consortium name="DOE Joint Genome Institute"/>
            <person name="Steindorff A.S."/>
            <person name="Carver A."/>
            <person name="Calhoun S."/>
            <person name="Stillman K."/>
            <person name="Liu H."/>
            <person name="Lipzen A."/>
            <person name="Pangilinan J."/>
            <person name="Labutti K."/>
            <person name="Bruns T.D."/>
            <person name="Grigoriev I.V."/>
        </authorList>
    </citation>
    <scope>NUCLEOTIDE SEQUENCE [LARGE SCALE GENOMIC DNA]</scope>
    <source>
        <strain evidence="2 3">CBS 144469</strain>
    </source>
</reference>
<proteinExistence type="predicted"/>
<dbReference type="InterPro" id="IPR015422">
    <property type="entry name" value="PyrdxlP-dep_Trfase_small"/>
</dbReference>
<dbReference type="AlphaFoldDB" id="A0A8H6M9D4"/>
<comment type="caution">
    <text evidence="2">The sequence shown here is derived from an EMBL/GenBank/DDBJ whole genome shotgun (WGS) entry which is preliminary data.</text>
</comment>
<dbReference type="InterPro" id="IPR004839">
    <property type="entry name" value="Aminotransferase_I/II_large"/>
</dbReference>
<evidence type="ECO:0000313" key="3">
    <source>
        <dbReference type="Proteomes" id="UP000521943"/>
    </source>
</evidence>
<accession>A0A8H6M9D4</accession>
<keyword evidence="3" id="KW-1185">Reference proteome</keyword>
<evidence type="ECO:0000313" key="2">
    <source>
        <dbReference type="EMBL" id="KAF6757759.1"/>
    </source>
</evidence>
<dbReference type="Proteomes" id="UP000521943">
    <property type="component" value="Unassembled WGS sequence"/>
</dbReference>
<dbReference type="Gene3D" id="3.90.1150.10">
    <property type="entry name" value="Aspartate Aminotransferase, domain 1"/>
    <property type="match status" value="1"/>
</dbReference>
<protein>
    <recommendedName>
        <fullName evidence="1">Aminotransferase class I/classII large domain-containing protein</fullName>
    </recommendedName>
</protein>
<gene>
    <name evidence="2" type="ORF">DFP72DRAFT_890578</name>
</gene>
<evidence type="ECO:0000259" key="1">
    <source>
        <dbReference type="Pfam" id="PF00155"/>
    </source>
</evidence>
<sequence length="53" mass="5954">MQKGDNMKADSERAQKVYKYLAEQVGVVVRYRGNELGCEGCLRVTIGTEEENS</sequence>
<name>A0A8H6M9D4_9AGAR</name>